<accession>A0A4Y2QQ12</accession>
<sequence>MKRQCHNMEKLKVPRLDYFFCLIQQKTKNSNGSERNAKNWIPGFLEALESKHVSGTESAEYYNTKLKLDRQVVSWKAYSSSGIYSPFTTCSPFAISLCLPKYVFLLIVDVTMEEDIQRFYPRV</sequence>
<name>A0A4Y2QQ12_ARAVE</name>
<proteinExistence type="predicted"/>
<dbReference type="Proteomes" id="UP000499080">
    <property type="component" value="Unassembled WGS sequence"/>
</dbReference>
<dbReference type="EMBL" id="BGPR01014480">
    <property type="protein sequence ID" value="GBN65401.1"/>
    <property type="molecule type" value="Genomic_DNA"/>
</dbReference>
<evidence type="ECO:0000313" key="1">
    <source>
        <dbReference type="EMBL" id="GBN65401.1"/>
    </source>
</evidence>
<keyword evidence="2" id="KW-1185">Reference proteome</keyword>
<reference evidence="1 2" key="1">
    <citation type="journal article" date="2019" name="Sci. Rep.">
        <title>Orb-weaving spider Araneus ventricosus genome elucidates the spidroin gene catalogue.</title>
        <authorList>
            <person name="Kono N."/>
            <person name="Nakamura H."/>
            <person name="Ohtoshi R."/>
            <person name="Moran D.A.P."/>
            <person name="Shinohara A."/>
            <person name="Yoshida Y."/>
            <person name="Fujiwara M."/>
            <person name="Mori M."/>
            <person name="Tomita M."/>
            <person name="Arakawa K."/>
        </authorList>
    </citation>
    <scope>NUCLEOTIDE SEQUENCE [LARGE SCALE GENOMIC DNA]</scope>
</reference>
<dbReference type="AlphaFoldDB" id="A0A4Y2QQ12"/>
<comment type="caution">
    <text evidence="1">The sequence shown here is derived from an EMBL/GenBank/DDBJ whole genome shotgun (WGS) entry which is preliminary data.</text>
</comment>
<evidence type="ECO:0000313" key="2">
    <source>
        <dbReference type="Proteomes" id="UP000499080"/>
    </source>
</evidence>
<gene>
    <name evidence="1" type="ORF">AVEN_81555_1</name>
</gene>
<organism evidence="1 2">
    <name type="scientific">Araneus ventricosus</name>
    <name type="common">Orbweaver spider</name>
    <name type="synonym">Epeira ventricosa</name>
    <dbReference type="NCBI Taxonomy" id="182803"/>
    <lineage>
        <taxon>Eukaryota</taxon>
        <taxon>Metazoa</taxon>
        <taxon>Ecdysozoa</taxon>
        <taxon>Arthropoda</taxon>
        <taxon>Chelicerata</taxon>
        <taxon>Arachnida</taxon>
        <taxon>Araneae</taxon>
        <taxon>Araneomorphae</taxon>
        <taxon>Entelegynae</taxon>
        <taxon>Araneoidea</taxon>
        <taxon>Araneidae</taxon>
        <taxon>Araneus</taxon>
    </lineage>
</organism>
<protein>
    <submittedName>
        <fullName evidence="1">Uncharacterized protein</fullName>
    </submittedName>
</protein>